<dbReference type="STRING" id="2018661.A0A2A2LVY2"/>
<feature type="compositionally biased region" description="Polar residues" evidence="1">
    <location>
        <begin position="922"/>
        <end position="936"/>
    </location>
</feature>
<dbReference type="GO" id="GO:0005938">
    <property type="term" value="C:cell cortex"/>
    <property type="evidence" value="ECO:0007669"/>
    <property type="project" value="TreeGrafter"/>
</dbReference>
<feature type="compositionally biased region" description="Polar residues" evidence="1">
    <location>
        <begin position="692"/>
        <end position="703"/>
    </location>
</feature>
<dbReference type="GO" id="GO:0035091">
    <property type="term" value="F:phosphatidylinositol binding"/>
    <property type="evidence" value="ECO:0007669"/>
    <property type="project" value="TreeGrafter"/>
</dbReference>
<dbReference type="PANTHER" id="PTHR16484:SF17">
    <property type="entry name" value="BAZOOKA, ISOFORM B"/>
    <property type="match status" value="1"/>
</dbReference>
<feature type="compositionally biased region" description="Polar residues" evidence="1">
    <location>
        <begin position="758"/>
        <end position="767"/>
    </location>
</feature>
<dbReference type="GO" id="GO:0045197">
    <property type="term" value="P:establishment or maintenance of epithelial cell apical/basal polarity"/>
    <property type="evidence" value="ECO:0007669"/>
    <property type="project" value="TreeGrafter"/>
</dbReference>
<dbReference type="EMBL" id="LIAE01006379">
    <property type="protein sequence ID" value="PAV90372.1"/>
    <property type="molecule type" value="Genomic_DNA"/>
</dbReference>
<keyword evidence="4" id="KW-1185">Reference proteome</keyword>
<feature type="region of interest" description="Disordered" evidence="1">
    <location>
        <begin position="664"/>
        <end position="706"/>
    </location>
</feature>
<feature type="domain" description="PDZ" evidence="2">
    <location>
        <begin position="353"/>
        <end position="423"/>
    </location>
</feature>
<dbReference type="PROSITE" id="PS50106">
    <property type="entry name" value="PDZ"/>
    <property type="match status" value="3"/>
</dbReference>
<evidence type="ECO:0000313" key="4">
    <source>
        <dbReference type="Proteomes" id="UP000218231"/>
    </source>
</evidence>
<dbReference type="AlphaFoldDB" id="A0A2A2LVY2"/>
<feature type="region of interest" description="Disordered" evidence="1">
    <location>
        <begin position="439"/>
        <end position="480"/>
    </location>
</feature>
<protein>
    <recommendedName>
        <fullName evidence="2">PDZ domain-containing protein</fullName>
    </recommendedName>
</protein>
<feature type="compositionally biased region" description="Polar residues" evidence="1">
    <location>
        <begin position="1057"/>
        <end position="1070"/>
    </location>
</feature>
<feature type="region of interest" description="Disordered" evidence="1">
    <location>
        <begin position="96"/>
        <end position="175"/>
    </location>
</feature>
<feature type="region of interest" description="Disordered" evidence="1">
    <location>
        <begin position="1135"/>
        <end position="1193"/>
    </location>
</feature>
<feature type="region of interest" description="Disordered" evidence="1">
    <location>
        <begin position="758"/>
        <end position="869"/>
    </location>
</feature>
<dbReference type="Gene3D" id="2.30.42.10">
    <property type="match status" value="3"/>
</dbReference>
<feature type="region of interest" description="Disordered" evidence="1">
    <location>
        <begin position="1209"/>
        <end position="1237"/>
    </location>
</feature>
<feature type="region of interest" description="Disordered" evidence="1">
    <location>
        <begin position="920"/>
        <end position="973"/>
    </location>
</feature>
<feature type="compositionally biased region" description="Basic and acidic residues" evidence="1">
    <location>
        <begin position="441"/>
        <end position="453"/>
    </location>
</feature>
<dbReference type="OrthoDB" id="6264899at2759"/>
<dbReference type="GO" id="GO:0043296">
    <property type="term" value="C:apical junction complex"/>
    <property type="evidence" value="ECO:0007669"/>
    <property type="project" value="TreeGrafter"/>
</dbReference>
<dbReference type="InterPro" id="IPR001478">
    <property type="entry name" value="PDZ"/>
</dbReference>
<reference evidence="3 4" key="1">
    <citation type="journal article" date="2017" name="Curr. Biol.">
        <title>Genome architecture and evolution of a unichromosomal asexual nematode.</title>
        <authorList>
            <person name="Fradin H."/>
            <person name="Zegar C."/>
            <person name="Gutwein M."/>
            <person name="Lucas J."/>
            <person name="Kovtun M."/>
            <person name="Corcoran D."/>
            <person name="Baugh L.R."/>
            <person name="Kiontke K."/>
            <person name="Gunsalus K."/>
            <person name="Fitch D.H."/>
            <person name="Piano F."/>
        </authorList>
    </citation>
    <scope>NUCLEOTIDE SEQUENCE [LARGE SCALE GENOMIC DNA]</scope>
    <source>
        <strain evidence="3">PF1309</strain>
    </source>
</reference>
<dbReference type="GO" id="GO:0007155">
    <property type="term" value="P:cell adhesion"/>
    <property type="evidence" value="ECO:0007669"/>
    <property type="project" value="TreeGrafter"/>
</dbReference>
<feature type="compositionally biased region" description="Polar residues" evidence="1">
    <location>
        <begin position="944"/>
        <end position="971"/>
    </location>
</feature>
<feature type="compositionally biased region" description="Polar residues" evidence="1">
    <location>
        <begin position="1020"/>
        <end position="1045"/>
    </location>
</feature>
<dbReference type="SUPFAM" id="SSF50156">
    <property type="entry name" value="PDZ domain-like"/>
    <property type="match status" value="3"/>
</dbReference>
<feature type="compositionally biased region" description="Polar residues" evidence="1">
    <location>
        <begin position="163"/>
        <end position="173"/>
    </location>
</feature>
<dbReference type="GO" id="GO:0030010">
    <property type="term" value="P:establishment of cell polarity"/>
    <property type="evidence" value="ECO:0007669"/>
    <property type="project" value="TreeGrafter"/>
</dbReference>
<dbReference type="InterPro" id="IPR052213">
    <property type="entry name" value="PAR3"/>
</dbReference>
<feature type="compositionally biased region" description="Low complexity" evidence="1">
    <location>
        <begin position="1135"/>
        <end position="1150"/>
    </location>
</feature>
<evidence type="ECO:0000259" key="2">
    <source>
        <dbReference type="PROSITE" id="PS50106"/>
    </source>
</evidence>
<dbReference type="GO" id="GO:0051660">
    <property type="term" value="P:establishment of centrosome localization"/>
    <property type="evidence" value="ECO:0007669"/>
    <property type="project" value="TreeGrafter"/>
</dbReference>
<dbReference type="GO" id="GO:0016324">
    <property type="term" value="C:apical plasma membrane"/>
    <property type="evidence" value="ECO:0007669"/>
    <property type="project" value="TreeGrafter"/>
</dbReference>
<accession>A0A2A2LVY2</accession>
<gene>
    <name evidence="3" type="ORF">WR25_25807</name>
</gene>
<dbReference type="InterPro" id="IPR036034">
    <property type="entry name" value="PDZ_sf"/>
</dbReference>
<feature type="compositionally biased region" description="Polar residues" evidence="1">
    <location>
        <begin position="135"/>
        <end position="144"/>
    </location>
</feature>
<feature type="domain" description="PDZ" evidence="2">
    <location>
        <begin position="226"/>
        <end position="299"/>
    </location>
</feature>
<evidence type="ECO:0000313" key="3">
    <source>
        <dbReference type="EMBL" id="PAV90372.1"/>
    </source>
</evidence>
<comment type="caution">
    <text evidence="3">The sequence shown here is derived from an EMBL/GenBank/DDBJ whole genome shotgun (WGS) entry which is preliminary data.</text>
</comment>
<feature type="compositionally biased region" description="Low complexity" evidence="1">
    <location>
        <begin position="1079"/>
        <end position="1092"/>
    </location>
</feature>
<proteinExistence type="predicted"/>
<organism evidence="3 4">
    <name type="scientific">Diploscapter pachys</name>
    <dbReference type="NCBI Taxonomy" id="2018661"/>
    <lineage>
        <taxon>Eukaryota</taxon>
        <taxon>Metazoa</taxon>
        <taxon>Ecdysozoa</taxon>
        <taxon>Nematoda</taxon>
        <taxon>Chromadorea</taxon>
        <taxon>Rhabditida</taxon>
        <taxon>Rhabditina</taxon>
        <taxon>Rhabditomorpha</taxon>
        <taxon>Rhabditoidea</taxon>
        <taxon>Rhabditidae</taxon>
        <taxon>Diploscapter</taxon>
    </lineage>
</organism>
<name>A0A2A2LVY2_9BILA</name>
<feature type="domain" description="PDZ" evidence="2">
    <location>
        <begin position="490"/>
        <end position="567"/>
    </location>
</feature>
<dbReference type="Proteomes" id="UP000218231">
    <property type="component" value="Unassembled WGS sequence"/>
</dbReference>
<feature type="compositionally biased region" description="Polar residues" evidence="1">
    <location>
        <begin position="97"/>
        <end position="106"/>
    </location>
</feature>
<feature type="compositionally biased region" description="Low complexity" evidence="1">
    <location>
        <begin position="1171"/>
        <end position="1190"/>
    </location>
</feature>
<feature type="compositionally biased region" description="Basic and acidic residues" evidence="1">
    <location>
        <begin position="795"/>
        <end position="832"/>
    </location>
</feature>
<dbReference type="GO" id="GO:0005912">
    <property type="term" value="C:adherens junction"/>
    <property type="evidence" value="ECO:0007669"/>
    <property type="project" value="TreeGrafter"/>
</dbReference>
<dbReference type="GO" id="GO:0008104">
    <property type="term" value="P:intracellular protein localization"/>
    <property type="evidence" value="ECO:0007669"/>
    <property type="project" value="TreeGrafter"/>
</dbReference>
<dbReference type="SMART" id="SM00228">
    <property type="entry name" value="PDZ"/>
    <property type="match status" value="3"/>
</dbReference>
<evidence type="ECO:0000256" key="1">
    <source>
        <dbReference type="SAM" id="MobiDB-lite"/>
    </source>
</evidence>
<feature type="compositionally biased region" description="Polar residues" evidence="1">
    <location>
        <begin position="848"/>
        <end position="869"/>
    </location>
</feature>
<dbReference type="GO" id="GO:0000226">
    <property type="term" value="P:microtubule cytoskeleton organization"/>
    <property type="evidence" value="ECO:0007669"/>
    <property type="project" value="TreeGrafter"/>
</dbReference>
<feature type="region of interest" description="Disordered" evidence="1">
    <location>
        <begin position="1015"/>
        <end position="1118"/>
    </location>
</feature>
<sequence length="1237" mass="136263">MSTVYSQSQPTKEHVTILAIPDSSSNDQSQQVSMSQSTSAEICSIIKLPDSNDNNETSFGTGNRISKLISSFENPSNKSGVVEIFDSSKIYPVGSLRVSNTGGKQNKGQDESKVDQPSVSEPVEESQAQPPLRSSLRNYNPKPQTSHHDSPKILKFEDEENGEQPTRQRFIRNSQRKSKITDAYFDALEDYEDSNSSPMGRGYSPGILRHSSRFTSPVSAEPTSTLLVFPDDEQTPMGVEVTGIQDELGKLIAVQIIKIQEDGRVAKDGRLRVGDNILEIDGRPVYQMSMIRARAYLSELTNKEAPSLSIERNSAGDDSYDWKRNDSATNIQTKPILSLLQQANTQQIGKTQMIELEKSPNGFGFTVTGRDTASGERLFYIGTVKPHGVALGYLQGGDRLLEINGESTAKLSQADIVERLKNAAVGETVKFLISRVAQNKSTKEEDEKNPVERENEDPLEPKSVAKSLSATISERAESSHSHSSEFEDILLTVPLNDTGSAGLGVSLKARVSVKHDGSRHDCGIFIKNVMHGGAAHKDGRLRVNDRIVGIEDIDFTEMTNSAASEAITKKLKAIGPNATHVRLKIRRSRKEDANFNMETVSQASNRNSRRESEIMAKSLDESELINSMNVFDREAPYRKSLSERRGMGASTDPNHIKLFQEIKHQRQTSAPSRSVEPEGRVRSASVHPKGSDTPQHIRYSSQPRADARIRRSLSYDREPNISSVEFGDNERAVLGATSPLHPFPPGTPIVIEYRNGNGQITGGTQRAPNRERSMEKGRRKSVGSAMKSFFGIGSKSRDASPEKSLKDTSSVSKEEERRRVMEHYDRLRRNEESGTSPQMQRAAKDSISRSQSDYRNSAQLPTTTDCFDQPTTSTLMGSITVGPSYSTSQARPQIPYHFYAHPNPLPLILGNSRFYCSERPSKNTPAKLTTGRSIDTGTGPFLEQRTTSGMTAPGTQHSALDTAPTSTSNKVGGSLRRLPHQALSMPNTEYDDHPYEMPRGMRYPYTDVRRLGMATPSDAVDTSPTTQEIPPAPSTRTHSLMSSTAPPVPPRLATRKVIQTSPASTENITALSHRRYSQAACPAPTTATCSTPGSRTAERDDQADISIRPILRQPTGLRRTTPSYLLSLEEAERAAALGQQDEAQQSQSSQFTPIRQEPSPYHTRIHIEPNQSPQPATTQPPSASSTQPTSMPLIAFPNTRHAFMATLATPSQPRNTQERLSVRARKKVNRQSMLAKT</sequence>
<feature type="compositionally biased region" description="Basic and acidic residues" evidence="1">
    <location>
        <begin position="146"/>
        <end position="156"/>
    </location>
</feature>
<dbReference type="Pfam" id="PF00595">
    <property type="entry name" value="PDZ"/>
    <property type="match status" value="3"/>
</dbReference>
<dbReference type="PANTHER" id="PTHR16484">
    <property type="entry name" value="PARTITIONING DEFECTIVE 3 RELATED"/>
    <property type="match status" value="1"/>
</dbReference>